<feature type="region of interest" description="Disordered" evidence="2">
    <location>
        <begin position="1"/>
        <end position="30"/>
    </location>
</feature>
<reference evidence="3 4" key="1">
    <citation type="submission" date="2018-01" db="EMBL/GenBank/DDBJ databases">
        <title>Whole genome analyses suggest that Burkholderia sensu lato contains two further novel genera in the rhizoxinica-symbiotica group Mycetohabitans gen. nov., and Trinickia gen. nov.: implications for the evolution of diazotrophy and nodulation in the Burkholderiaceae.</title>
        <authorList>
            <person name="Estrada-de los Santos P."/>
            <person name="Palmer M."/>
            <person name="Chavez-Ramirez B."/>
            <person name="Beukes C."/>
            <person name="Steenkamp E.T."/>
            <person name="Hirsch A.M."/>
            <person name="Manyaka P."/>
            <person name="Maluk M."/>
            <person name="Lafos M."/>
            <person name="Crook M."/>
            <person name="Gross E."/>
            <person name="Simon M.F."/>
            <person name="Bueno dos Reis Junior F."/>
            <person name="Poole P.S."/>
            <person name="Venter S.N."/>
            <person name="James E.K."/>
        </authorList>
    </citation>
    <scope>NUCLEOTIDE SEQUENCE [LARGE SCALE GENOMIC DNA]</scope>
    <source>
        <strain evidence="3 4">GIMN1.004</strain>
    </source>
</reference>
<organism evidence="3 4">
    <name type="scientific">Trinickia dabaoshanensis</name>
    <dbReference type="NCBI Taxonomy" id="564714"/>
    <lineage>
        <taxon>Bacteria</taxon>
        <taxon>Pseudomonadati</taxon>
        <taxon>Pseudomonadota</taxon>
        <taxon>Betaproteobacteria</taxon>
        <taxon>Burkholderiales</taxon>
        <taxon>Burkholderiaceae</taxon>
        <taxon>Trinickia</taxon>
    </lineage>
</organism>
<name>A0A2N7VTF7_9BURK</name>
<protein>
    <submittedName>
        <fullName evidence="3">Uncharacterized protein</fullName>
    </submittedName>
</protein>
<comment type="caution">
    <text evidence="3">The sequence shown here is derived from an EMBL/GenBank/DDBJ whole genome shotgun (WGS) entry which is preliminary data.</text>
</comment>
<feature type="coiled-coil region" evidence="1">
    <location>
        <begin position="45"/>
        <end position="72"/>
    </location>
</feature>
<dbReference type="Proteomes" id="UP000235616">
    <property type="component" value="Unassembled WGS sequence"/>
</dbReference>
<evidence type="ECO:0000313" key="3">
    <source>
        <dbReference type="EMBL" id="PMS20422.1"/>
    </source>
</evidence>
<evidence type="ECO:0000313" key="4">
    <source>
        <dbReference type="Proteomes" id="UP000235616"/>
    </source>
</evidence>
<proteinExistence type="predicted"/>
<accession>A0A2N7VTF7</accession>
<keyword evidence="4" id="KW-1185">Reference proteome</keyword>
<evidence type="ECO:0000256" key="1">
    <source>
        <dbReference type="SAM" id="Coils"/>
    </source>
</evidence>
<evidence type="ECO:0000256" key="2">
    <source>
        <dbReference type="SAM" id="MobiDB-lite"/>
    </source>
</evidence>
<sequence>MFASAANERPGARDRQRRRPTVEEPPAAPIPPAYRALAAVSAIRRARAERTLAHAERDLRRLSREHANAQAQWAQSRQSAVELEGDWHRSHLGSRISGRDILAARAMQAERERQLKKQAEALHACAKDAATARDILVEARRTYGASVRKAEKLRVLRQRLEQAGGLSFI</sequence>
<dbReference type="EMBL" id="PNYA01000008">
    <property type="protein sequence ID" value="PMS20422.1"/>
    <property type="molecule type" value="Genomic_DNA"/>
</dbReference>
<gene>
    <name evidence="3" type="ORF">C0Z18_10815</name>
</gene>
<keyword evidence="1" id="KW-0175">Coiled coil</keyword>
<dbReference type="AlphaFoldDB" id="A0A2N7VTF7"/>